<dbReference type="GO" id="GO:0006046">
    <property type="term" value="P:N-acetylglucosamine catabolic process"/>
    <property type="evidence" value="ECO:0007669"/>
    <property type="project" value="TreeGrafter"/>
</dbReference>
<evidence type="ECO:0000256" key="4">
    <source>
        <dbReference type="ARBA" id="ARBA00023277"/>
    </source>
</evidence>
<dbReference type="EMBL" id="WRPM01000007">
    <property type="protein sequence ID" value="MVT25006.1"/>
    <property type="molecule type" value="Genomic_DNA"/>
</dbReference>
<keyword evidence="4 5" id="KW-0119">Carbohydrate metabolism</keyword>
<evidence type="ECO:0000259" key="8">
    <source>
        <dbReference type="Pfam" id="PF01979"/>
    </source>
</evidence>
<evidence type="ECO:0000256" key="3">
    <source>
        <dbReference type="ARBA" id="ARBA00022801"/>
    </source>
</evidence>
<name>A0A7K1UF60_9MICC</name>
<evidence type="ECO:0000313" key="9">
    <source>
        <dbReference type="EMBL" id="MVT25006.1"/>
    </source>
</evidence>
<dbReference type="InterPro" id="IPR006680">
    <property type="entry name" value="Amidohydro-rel"/>
</dbReference>
<dbReference type="InterPro" id="IPR011059">
    <property type="entry name" value="Metal-dep_hydrolase_composite"/>
</dbReference>
<keyword evidence="10" id="KW-1185">Reference proteome</keyword>
<dbReference type="Proteomes" id="UP000460157">
    <property type="component" value="Unassembled WGS sequence"/>
</dbReference>
<comment type="caution">
    <text evidence="9">The sequence shown here is derived from an EMBL/GenBank/DDBJ whole genome shotgun (WGS) entry which is preliminary data.</text>
</comment>
<feature type="binding site" evidence="7">
    <location>
        <position position="207"/>
    </location>
    <ligand>
        <name>Zn(2+)</name>
        <dbReference type="ChEBI" id="CHEBI:29105"/>
    </ligand>
</feature>
<protein>
    <submittedName>
        <fullName evidence="9">Amidohydrolase family protein</fullName>
    </submittedName>
</protein>
<comment type="cofactor">
    <cofactor evidence="7">
        <name>a divalent metal cation</name>
        <dbReference type="ChEBI" id="CHEBI:60240"/>
    </cofactor>
    <text evidence="7">Binds 1 divalent metal cation per subunit.</text>
</comment>
<feature type="active site" description="Proton donor/acceptor" evidence="6">
    <location>
        <position position="264"/>
    </location>
</feature>
<evidence type="ECO:0000256" key="5">
    <source>
        <dbReference type="PIRNR" id="PIRNR038994"/>
    </source>
</evidence>
<dbReference type="Pfam" id="PF01979">
    <property type="entry name" value="Amidohydro_1"/>
    <property type="match status" value="1"/>
</dbReference>
<gene>
    <name evidence="9" type="ORF">GNZ21_01270</name>
</gene>
<dbReference type="Gene3D" id="3.20.20.140">
    <property type="entry name" value="Metal-dependent hydrolases"/>
    <property type="match status" value="1"/>
</dbReference>
<organism evidence="9 10">
    <name type="scientific">Nesterenkonia alkaliphila</name>
    <dbReference type="NCBI Taxonomy" id="1463631"/>
    <lineage>
        <taxon>Bacteria</taxon>
        <taxon>Bacillati</taxon>
        <taxon>Actinomycetota</taxon>
        <taxon>Actinomycetes</taxon>
        <taxon>Micrococcales</taxon>
        <taxon>Micrococcaceae</taxon>
        <taxon>Nesterenkonia</taxon>
    </lineage>
</organism>
<evidence type="ECO:0000256" key="6">
    <source>
        <dbReference type="PIRSR" id="PIRSR038994-1"/>
    </source>
</evidence>
<evidence type="ECO:0000256" key="2">
    <source>
        <dbReference type="ARBA" id="ARBA00022723"/>
    </source>
</evidence>
<evidence type="ECO:0000313" key="10">
    <source>
        <dbReference type="Proteomes" id="UP000460157"/>
    </source>
</evidence>
<reference evidence="9 10" key="1">
    <citation type="submission" date="2019-12" db="EMBL/GenBank/DDBJ databases">
        <title>Nesterenkonia muleiensis sp. nov., a novel actinobacterium isolated from sap of Populus euphratica.</title>
        <authorList>
            <person name="Wang R."/>
        </authorList>
    </citation>
    <scope>NUCLEOTIDE SEQUENCE [LARGE SCALE GENOMIC DNA]</scope>
    <source>
        <strain evidence="9 10">F10</strain>
    </source>
</reference>
<feature type="domain" description="Amidohydrolase-related" evidence="8">
    <location>
        <begin position="49"/>
        <end position="363"/>
    </location>
</feature>
<dbReference type="PANTHER" id="PTHR11113">
    <property type="entry name" value="N-ACETYLGLUCOSAMINE-6-PHOSPHATE DEACETYLASE"/>
    <property type="match status" value="1"/>
</dbReference>
<accession>A0A7K1UF60</accession>
<keyword evidence="2 7" id="KW-0479">Metal-binding</keyword>
<dbReference type="SUPFAM" id="SSF51556">
    <property type="entry name" value="Metallo-dependent hydrolases"/>
    <property type="match status" value="1"/>
</dbReference>
<proteinExistence type="inferred from homology"/>
<dbReference type="SUPFAM" id="SSF51338">
    <property type="entry name" value="Composite domain of metallo-dependent hydrolases"/>
    <property type="match status" value="1"/>
</dbReference>
<dbReference type="RefSeq" id="WP_157320603.1">
    <property type="nucleotide sequence ID" value="NZ_BMFX01000009.1"/>
</dbReference>
<dbReference type="GO" id="GO:0008448">
    <property type="term" value="F:N-acetylglucosamine-6-phosphate deacetylase activity"/>
    <property type="evidence" value="ECO:0007669"/>
    <property type="project" value="InterPro"/>
</dbReference>
<sequence>MLIAAQRALRPDGSIGPYWLRTAGELITQSGAGPAPQVPDLQLADDQLLSPGFIDVHCHGGGGANFSAGPEAARTAIATHRAHGTTTLLASLVTDTVAALGAQIEQLRPLTDSGELAGIHLEGPWLSREYHGAHDPQLLQSPKTEDLAFLLQTGTLRMVTLAPELPGGIEAVGKLRAAGAVAALGHTAASYEQTRQALQAGAAAATHLFNAMRRFDHRAPGPVPALLEHPEAFLELIADGVHLHPAVLRSTFTQAPGRALLVSDAMAAAGAGDGHYRLGQLEVQVSGGTARILEEDGTLGPVAGSTLTLQHAVQHAVQQAGVPLEQALAAVTLNPARMLGEPSIGHLGAGARADVVVLSAGLEVTAVLHGGSPVAHAGH</sequence>
<dbReference type="Gene3D" id="2.30.40.10">
    <property type="entry name" value="Urease, subunit C, domain 1"/>
    <property type="match status" value="1"/>
</dbReference>
<comment type="similarity">
    <text evidence="1 5">Belongs to the metallo-dependent hydrolases superfamily. NagA family.</text>
</comment>
<dbReference type="AlphaFoldDB" id="A0A7K1UF60"/>
<keyword evidence="3 5" id="KW-0378">Hydrolase</keyword>
<evidence type="ECO:0000256" key="1">
    <source>
        <dbReference type="ARBA" id="ARBA00010716"/>
    </source>
</evidence>
<dbReference type="InterPro" id="IPR003764">
    <property type="entry name" value="GlcNAc_6-P_deAcase"/>
</dbReference>
<dbReference type="InterPro" id="IPR032466">
    <property type="entry name" value="Metal_Hydrolase"/>
</dbReference>
<feature type="binding site" evidence="7">
    <location>
        <position position="122"/>
    </location>
    <ligand>
        <name>Zn(2+)</name>
        <dbReference type="ChEBI" id="CHEBI:29105"/>
    </ligand>
</feature>
<dbReference type="GO" id="GO:0046872">
    <property type="term" value="F:metal ion binding"/>
    <property type="evidence" value="ECO:0007669"/>
    <property type="project" value="UniProtKB-KW"/>
</dbReference>
<dbReference type="PIRSF" id="PIRSF038994">
    <property type="entry name" value="NagA"/>
    <property type="match status" value="1"/>
</dbReference>
<feature type="binding site" evidence="7">
    <location>
        <position position="186"/>
    </location>
    <ligand>
        <name>Zn(2+)</name>
        <dbReference type="ChEBI" id="CHEBI:29105"/>
    </ligand>
</feature>
<dbReference type="OrthoDB" id="9776488at2"/>
<evidence type="ECO:0000256" key="7">
    <source>
        <dbReference type="PIRSR" id="PIRSR038994-3"/>
    </source>
</evidence>
<dbReference type="PANTHER" id="PTHR11113:SF14">
    <property type="entry name" value="N-ACETYLGLUCOSAMINE-6-PHOSPHATE DEACETYLASE"/>
    <property type="match status" value="1"/>
</dbReference>